<evidence type="ECO:0000259" key="7">
    <source>
        <dbReference type="Pfam" id="PF02601"/>
    </source>
</evidence>
<dbReference type="EC" id="3.1.11.6" evidence="5"/>
<evidence type="ECO:0000256" key="2">
    <source>
        <dbReference type="ARBA" id="ARBA00022722"/>
    </source>
</evidence>
<dbReference type="GO" id="GO:0003676">
    <property type="term" value="F:nucleic acid binding"/>
    <property type="evidence" value="ECO:0007669"/>
    <property type="project" value="InterPro"/>
</dbReference>
<dbReference type="InterPro" id="IPR020579">
    <property type="entry name" value="Exonuc_VII_lsu_C"/>
</dbReference>
<feature type="domain" description="Exonuclease VII large subunit C-terminal" evidence="7">
    <location>
        <begin position="123"/>
        <end position="338"/>
    </location>
</feature>
<dbReference type="NCBIfam" id="TIGR00237">
    <property type="entry name" value="xseA"/>
    <property type="match status" value="1"/>
</dbReference>
<dbReference type="OrthoDB" id="9802795at2"/>
<dbReference type="eggNOG" id="COG1570">
    <property type="taxonomic scope" value="Bacteria"/>
</dbReference>
<dbReference type="PANTHER" id="PTHR30008:SF0">
    <property type="entry name" value="EXODEOXYRIBONUCLEASE 7 LARGE SUBUNIT"/>
    <property type="match status" value="1"/>
</dbReference>
<evidence type="ECO:0000256" key="4">
    <source>
        <dbReference type="ARBA" id="ARBA00022839"/>
    </source>
</evidence>
<keyword evidence="1 5" id="KW-0963">Cytoplasm</keyword>
<evidence type="ECO:0000313" key="10">
    <source>
        <dbReference type="Proteomes" id="UP000003244"/>
    </source>
</evidence>
<evidence type="ECO:0000256" key="3">
    <source>
        <dbReference type="ARBA" id="ARBA00022801"/>
    </source>
</evidence>
<dbReference type="CDD" id="cd04489">
    <property type="entry name" value="ExoVII_LU_OBF"/>
    <property type="match status" value="1"/>
</dbReference>
<keyword evidence="10" id="KW-1185">Reference proteome</keyword>
<dbReference type="InterPro" id="IPR025824">
    <property type="entry name" value="OB-fold_nuc-bd_dom"/>
</dbReference>
<comment type="subcellular location">
    <subcellularLocation>
        <location evidence="5 6">Cytoplasm</location>
    </subcellularLocation>
</comment>
<keyword evidence="3 5" id="KW-0378">Hydrolase</keyword>
<evidence type="ECO:0000259" key="8">
    <source>
        <dbReference type="Pfam" id="PF13742"/>
    </source>
</evidence>
<comment type="catalytic activity">
    <reaction evidence="5 6">
        <text>Exonucleolytic cleavage in either 5'- to 3'- or 3'- to 5'-direction to yield nucleoside 5'-phosphates.</text>
        <dbReference type="EC" id="3.1.11.6"/>
    </reaction>
</comment>
<organism evidence="9 10">
    <name type="scientific">Peptostreptococcus stomatis DSM 17678</name>
    <dbReference type="NCBI Taxonomy" id="596315"/>
    <lineage>
        <taxon>Bacteria</taxon>
        <taxon>Bacillati</taxon>
        <taxon>Bacillota</taxon>
        <taxon>Clostridia</taxon>
        <taxon>Peptostreptococcales</taxon>
        <taxon>Peptostreptococcaceae</taxon>
        <taxon>Peptostreptococcus</taxon>
    </lineage>
</organism>
<dbReference type="RefSeq" id="WP_007788030.1">
    <property type="nucleotide sequence ID" value="NZ_ADGQ01000004.1"/>
</dbReference>
<dbReference type="Proteomes" id="UP000003244">
    <property type="component" value="Unassembled WGS sequence"/>
</dbReference>
<dbReference type="GO" id="GO:0009318">
    <property type="term" value="C:exodeoxyribonuclease VII complex"/>
    <property type="evidence" value="ECO:0007669"/>
    <property type="project" value="UniProtKB-UniRule"/>
</dbReference>
<dbReference type="GO" id="GO:0005737">
    <property type="term" value="C:cytoplasm"/>
    <property type="evidence" value="ECO:0007669"/>
    <property type="project" value="UniProtKB-SubCell"/>
</dbReference>
<sequence>MKIRVLEVSEVNEYIKKVFLDDPILNSVKVRGEISNFKIHSSGHVYLTLKDNKSKIRCMIYRSDYNKDLELDNGSKIVADGYISNYVSDGSYQLYMKNVSLEGVGNLYLDFLKLKEKLDKEGLFSNYYKKPIPRFPKSIGVVTSETGAVIRDIINVISRRYPKVAIKLYPALVQGKDSVSSLIAGINFFNLEYPVDTIIIGRGGGSLEELWSFNDEDLARAIFASSIPVISAVGHETDFTICDFVSDERAPTPSAAAEIATPNLADLLREQDLMAKRMTNSINNRIILEKHRLRSSMDRFSQYADRYMLGDRYIALDMILDKIDSSFTKYIQNKREEMNLYGVKMSSLNPFSIFDRGYSIAEKEGRIVSTIRDIDQGDKLKINLKDGKLDCQVVDIEANDK</sequence>
<comment type="subunit">
    <text evidence="5">Heterooligomer composed of large and small subunits.</text>
</comment>
<reference evidence="9 10" key="1">
    <citation type="submission" date="2010-08" db="EMBL/GenBank/DDBJ databases">
        <authorList>
            <person name="Harkins D.M."/>
            <person name="Madupu R."/>
            <person name="Durkin A.S."/>
            <person name="Torralba M."/>
            <person name="Methe B."/>
            <person name="Sutton G.G."/>
            <person name="Nelson K.E."/>
        </authorList>
    </citation>
    <scope>NUCLEOTIDE SEQUENCE [LARGE SCALE GENOMIC DNA]</scope>
    <source>
        <strain evidence="9 10">DSM 17678</strain>
    </source>
</reference>
<proteinExistence type="inferred from homology"/>
<comment type="caution">
    <text evidence="9">The sequence shown here is derived from an EMBL/GenBank/DDBJ whole genome shotgun (WGS) entry which is preliminary data.</text>
</comment>
<evidence type="ECO:0000313" key="9">
    <source>
        <dbReference type="EMBL" id="EFM65324.1"/>
    </source>
</evidence>
<evidence type="ECO:0000256" key="6">
    <source>
        <dbReference type="RuleBase" id="RU004355"/>
    </source>
</evidence>
<dbReference type="EMBL" id="ADGQ01000004">
    <property type="protein sequence ID" value="EFM65324.1"/>
    <property type="molecule type" value="Genomic_DNA"/>
</dbReference>
<evidence type="ECO:0000256" key="5">
    <source>
        <dbReference type="HAMAP-Rule" id="MF_00378"/>
    </source>
</evidence>
<keyword evidence="4 5" id="KW-0269">Exonuclease</keyword>
<dbReference type="GeneID" id="84799904"/>
<name>E0E165_9FIRM</name>
<protein>
    <recommendedName>
        <fullName evidence="5">Exodeoxyribonuclease 7 large subunit</fullName>
        <ecNumber evidence="5">3.1.11.6</ecNumber>
    </recommendedName>
    <alternativeName>
        <fullName evidence="5">Exodeoxyribonuclease VII large subunit</fullName>
        <shortName evidence="5">Exonuclease VII large subunit</shortName>
    </alternativeName>
</protein>
<dbReference type="Pfam" id="PF02601">
    <property type="entry name" value="Exonuc_VII_L"/>
    <property type="match status" value="1"/>
</dbReference>
<accession>E0E165</accession>
<evidence type="ECO:0000256" key="1">
    <source>
        <dbReference type="ARBA" id="ARBA00022490"/>
    </source>
</evidence>
<dbReference type="AlphaFoldDB" id="E0E165"/>
<dbReference type="Pfam" id="PF13742">
    <property type="entry name" value="tRNA_anti_2"/>
    <property type="match status" value="1"/>
</dbReference>
<dbReference type="PANTHER" id="PTHR30008">
    <property type="entry name" value="EXODEOXYRIBONUCLEASE 7 LARGE SUBUNIT"/>
    <property type="match status" value="1"/>
</dbReference>
<feature type="domain" description="OB-fold nucleic acid binding" evidence="8">
    <location>
        <begin position="6"/>
        <end position="99"/>
    </location>
</feature>
<dbReference type="GO" id="GO:0006308">
    <property type="term" value="P:DNA catabolic process"/>
    <property type="evidence" value="ECO:0007669"/>
    <property type="project" value="UniProtKB-UniRule"/>
</dbReference>
<comment type="function">
    <text evidence="5">Bidirectionally degrades single-stranded DNA into large acid-insoluble oligonucleotides, which are then degraded further into small acid-soluble oligonucleotides.</text>
</comment>
<gene>
    <name evidence="5 9" type="primary">xseA</name>
    <name evidence="9" type="ORF">HMPREF0634_0417</name>
</gene>
<dbReference type="InterPro" id="IPR003753">
    <property type="entry name" value="Exonuc_VII_L"/>
</dbReference>
<dbReference type="HAMAP" id="MF_00378">
    <property type="entry name" value="Exonuc_7_L"/>
    <property type="match status" value="1"/>
</dbReference>
<keyword evidence="2 5" id="KW-0540">Nuclease</keyword>
<dbReference type="GO" id="GO:0008855">
    <property type="term" value="F:exodeoxyribonuclease VII activity"/>
    <property type="evidence" value="ECO:0007669"/>
    <property type="project" value="UniProtKB-UniRule"/>
</dbReference>
<comment type="similarity">
    <text evidence="5 6">Belongs to the XseA family.</text>
</comment>
<dbReference type="STRING" id="596315.HMPREF0634_0417"/>